<dbReference type="EMBL" id="JBBPBN010000012">
    <property type="protein sequence ID" value="KAK9027960.1"/>
    <property type="molecule type" value="Genomic_DNA"/>
</dbReference>
<gene>
    <name evidence="2" type="ORF">V6N11_067778</name>
</gene>
<evidence type="ECO:0000259" key="1">
    <source>
        <dbReference type="Pfam" id="PF13966"/>
    </source>
</evidence>
<keyword evidence="3" id="KW-1185">Reference proteome</keyword>
<evidence type="ECO:0000313" key="2">
    <source>
        <dbReference type="EMBL" id="KAK9027960.1"/>
    </source>
</evidence>
<organism evidence="2 3">
    <name type="scientific">Hibiscus sabdariffa</name>
    <name type="common">roselle</name>
    <dbReference type="NCBI Taxonomy" id="183260"/>
    <lineage>
        <taxon>Eukaryota</taxon>
        <taxon>Viridiplantae</taxon>
        <taxon>Streptophyta</taxon>
        <taxon>Embryophyta</taxon>
        <taxon>Tracheophyta</taxon>
        <taxon>Spermatophyta</taxon>
        <taxon>Magnoliopsida</taxon>
        <taxon>eudicotyledons</taxon>
        <taxon>Gunneridae</taxon>
        <taxon>Pentapetalae</taxon>
        <taxon>rosids</taxon>
        <taxon>malvids</taxon>
        <taxon>Malvales</taxon>
        <taxon>Malvaceae</taxon>
        <taxon>Malvoideae</taxon>
        <taxon>Hibiscus</taxon>
    </lineage>
</organism>
<sequence length="109" mass="13216">MNDRFLTNKERVRRHLSSFDRCLNCLIDEESVDHVLRNCPMVAYVWNRVVRASKLSEFMAMPFKQWFISNLQSRGQFVDDALGWDTLFPTLCWMLWKRRCSLLDWFYTL</sequence>
<name>A0ABR2SRU4_9ROSI</name>
<protein>
    <recommendedName>
        <fullName evidence="1">Reverse transcriptase zinc-binding domain-containing protein</fullName>
    </recommendedName>
</protein>
<dbReference type="Pfam" id="PF13966">
    <property type="entry name" value="zf-RVT"/>
    <property type="match status" value="1"/>
</dbReference>
<proteinExistence type="predicted"/>
<comment type="caution">
    <text evidence="2">The sequence shown here is derived from an EMBL/GenBank/DDBJ whole genome shotgun (WGS) entry which is preliminary data.</text>
</comment>
<reference evidence="2 3" key="1">
    <citation type="journal article" date="2024" name="G3 (Bethesda)">
        <title>Genome assembly of Hibiscus sabdariffa L. provides insights into metabolisms of medicinal natural products.</title>
        <authorList>
            <person name="Kim T."/>
        </authorList>
    </citation>
    <scope>NUCLEOTIDE SEQUENCE [LARGE SCALE GENOMIC DNA]</scope>
    <source>
        <strain evidence="2">TK-2024</strain>
        <tissue evidence="2">Old leaves</tissue>
    </source>
</reference>
<dbReference type="Proteomes" id="UP001396334">
    <property type="component" value="Unassembled WGS sequence"/>
</dbReference>
<evidence type="ECO:0000313" key="3">
    <source>
        <dbReference type="Proteomes" id="UP001396334"/>
    </source>
</evidence>
<dbReference type="InterPro" id="IPR026960">
    <property type="entry name" value="RVT-Znf"/>
</dbReference>
<feature type="domain" description="Reverse transcriptase zinc-binding" evidence="1">
    <location>
        <begin position="2"/>
        <end position="46"/>
    </location>
</feature>
<accession>A0ABR2SRU4</accession>